<evidence type="ECO:0000256" key="1">
    <source>
        <dbReference type="SAM" id="MobiDB-lite"/>
    </source>
</evidence>
<accession>A0AA42CN34</accession>
<feature type="region of interest" description="Disordered" evidence="1">
    <location>
        <begin position="75"/>
        <end position="97"/>
    </location>
</feature>
<evidence type="ECO:0000313" key="3">
    <source>
        <dbReference type="Proteomes" id="UP001165667"/>
    </source>
</evidence>
<proteinExistence type="predicted"/>
<protein>
    <submittedName>
        <fullName evidence="2">Uncharacterized protein</fullName>
    </submittedName>
</protein>
<name>A0AA42CN34_9HYPH</name>
<dbReference type="EMBL" id="JAMOIM010000007">
    <property type="protein sequence ID" value="MCW6508975.1"/>
    <property type="molecule type" value="Genomic_DNA"/>
</dbReference>
<dbReference type="Proteomes" id="UP001165667">
    <property type="component" value="Unassembled WGS sequence"/>
</dbReference>
<gene>
    <name evidence="2" type="ORF">M8523_13180</name>
</gene>
<keyword evidence="3" id="KW-1185">Reference proteome</keyword>
<comment type="caution">
    <text evidence="2">The sequence shown here is derived from an EMBL/GenBank/DDBJ whole genome shotgun (WGS) entry which is preliminary data.</text>
</comment>
<dbReference type="AlphaFoldDB" id="A0AA42CN34"/>
<organism evidence="2 3">
    <name type="scientific">Lichenifustis flavocetrariae</name>
    <dbReference type="NCBI Taxonomy" id="2949735"/>
    <lineage>
        <taxon>Bacteria</taxon>
        <taxon>Pseudomonadati</taxon>
        <taxon>Pseudomonadota</taxon>
        <taxon>Alphaproteobacteria</taxon>
        <taxon>Hyphomicrobiales</taxon>
        <taxon>Lichenihabitantaceae</taxon>
        <taxon>Lichenifustis</taxon>
    </lineage>
</organism>
<sequence length="97" mass="10467">MASHLYEVGDVVSLNFHEGQFFSKLNPFTVEAQMPHLGTDLQYRIKSKSEAYRRVVAEHQLSSFGSQPGTMPIILMGTSPAGPAGACDDDLSAAGRP</sequence>
<evidence type="ECO:0000313" key="2">
    <source>
        <dbReference type="EMBL" id="MCW6508975.1"/>
    </source>
</evidence>
<dbReference type="RefSeq" id="WP_282585336.1">
    <property type="nucleotide sequence ID" value="NZ_JAMOIM010000007.1"/>
</dbReference>
<reference evidence="2" key="1">
    <citation type="submission" date="2022-05" db="EMBL/GenBank/DDBJ databases">
        <authorList>
            <person name="Pankratov T."/>
        </authorList>
    </citation>
    <scope>NUCLEOTIDE SEQUENCE</scope>
    <source>
        <strain evidence="2">BP6-180914</strain>
    </source>
</reference>